<name>A0AAU4K761_9NOCA</name>
<dbReference type="PANTHER" id="PTHR30383:SF29">
    <property type="entry name" value="SGNH HYDROLASE-TYPE ESTERASE DOMAIN-CONTAINING PROTEIN"/>
    <property type="match status" value="1"/>
</dbReference>
<dbReference type="InterPro" id="IPR051532">
    <property type="entry name" value="Ester_Hydrolysis_Enzymes"/>
</dbReference>
<organism evidence="2 3">
    <name type="scientific">Williamsia herbipolensis</name>
    <dbReference type="NCBI Taxonomy" id="1603258"/>
    <lineage>
        <taxon>Bacteria</taxon>
        <taxon>Bacillati</taxon>
        <taxon>Actinomycetota</taxon>
        <taxon>Actinomycetes</taxon>
        <taxon>Mycobacteriales</taxon>
        <taxon>Nocardiaceae</taxon>
        <taxon>Williamsia</taxon>
    </lineage>
</organism>
<evidence type="ECO:0000313" key="3">
    <source>
        <dbReference type="Proteomes" id="UP001432128"/>
    </source>
</evidence>
<keyword evidence="3" id="KW-1185">Reference proteome</keyword>
<evidence type="ECO:0000259" key="1">
    <source>
        <dbReference type="Pfam" id="PF13472"/>
    </source>
</evidence>
<dbReference type="SUPFAM" id="SSF52266">
    <property type="entry name" value="SGNH hydrolase"/>
    <property type="match status" value="1"/>
</dbReference>
<dbReference type="KEGG" id="whr:OG579_08455"/>
<protein>
    <submittedName>
        <fullName evidence="2">SGNH/GDSL hydrolase family protein</fullName>
    </submittedName>
</protein>
<dbReference type="Gene3D" id="3.40.50.1110">
    <property type="entry name" value="SGNH hydrolase"/>
    <property type="match status" value="1"/>
</dbReference>
<accession>A0AAU4K761</accession>
<reference evidence="2 3" key="1">
    <citation type="submission" date="2022-10" db="EMBL/GenBank/DDBJ databases">
        <title>The complete genomes of actinobacterial strains from the NBC collection.</title>
        <authorList>
            <person name="Joergensen T.S."/>
            <person name="Alvarez Arevalo M."/>
            <person name="Sterndorff E.B."/>
            <person name="Faurdal D."/>
            <person name="Vuksanovic O."/>
            <person name="Mourched A.-S."/>
            <person name="Charusanti P."/>
            <person name="Shaw S."/>
            <person name="Blin K."/>
            <person name="Weber T."/>
        </authorList>
    </citation>
    <scope>NUCLEOTIDE SEQUENCE [LARGE SCALE GENOMIC DNA]</scope>
    <source>
        <strain evidence="2 3">NBC_00319</strain>
    </source>
</reference>
<dbReference type="InterPro" id="IPR036514">
    <property type="entry name" value="SGNH_hydro_sf"/>
</dbReference>
<dbReference type="PANTHER" id="PTHR30383">
    <property type="entry name" value="THIOESTERASE 1/PROTEASE 1/LYSOPHOSPHOLIPASE L1"/>
    <property type="match status" value="1"/>
</dbReference>
<dbReference type="RefSeq" id="WP_328858769.1">
    <property type="nucleotide sequence ID" value="NZ_CP108021.1"/>
</dbReference>
<keyword evidence="2" id="KW-0378">Hydrolase</keyword>
<evidence type="ECO:0000313" key="2">
    <source>
        <dbReference type="EMBL" id="WUM21784.1"/>
    </source>
</evidence>
<dbReference type="InterPro" id="IPR013830">
    <property type="entry name" value="SGNH_hydro"/>
</dbReference>
<dbReference type="EMBL" id="CP108021">
    <property type="protein sequence ID" value="WUM21784.1"/>
    <property type="molecule type" value="Genomic_DNA"/>
</dbReference>
<gene>
    <name evidence="2" type="ORF">OG579_08455</name>
</gene>
<dbReference type="CDD" id="cd00229">
    <property type="entry name" value="SGNH_hydrolase"/>
    <property type="match status" value="1"/>
</dbReference>
<dbReference type="Pfam" id="PF13472">
    <property type="entry name" value="Lipase_GDSL_2"/>
    <property type="match status" value="1"/>
</dbReference>
<dbReference type="GO" id="GO:0016787">
    <property type="term" value="F:hydrolase activity"/>
    <property type="evidence" value="ECO:0007669"/>
    <property type="project" value="UniProtKB-KW"/>
</dbReference>
<dbReference type="AlphaFoldDB" id="A0AAU4K761"/>
<dbReference type="Proteomes" id="UP001432128">
    <property type="component" value="Chromosome"/>
</dbReference>
<feature type="domain" description="SGNH hydrolase-type esterase" evidence="1">
    <location>
        <begin position="28"/>
        <end position="202"/>
    </location>
</feature>
<sequence>MGAPFASLSAAQIEELTDPWAGQVHALAFGDSYFTGSDGVRRSQTFGRIALNGLGYTVTQSGHGGTGYVVESRVDGWPNFVSQLSDSALGELPVPPISVVLLEGGVNDALSNVPAALIRTNAAWVMASLRDRYPLAKHVVLGVPPDRAGRLTGPRAAINVAIRDAALATRWTFVDMRQLITPTTASMIIGPDRLHPTVEGHQKLAALLSAQLAKVGVAPVMPPR</sequence>
<proteinExistence type="predicted"/>